<dbReference type="Proteomes" id="UP001595872">
    <property type="component" value="Unassembled WGS sequence"/>
</dbReference>
<dbReference type="InterPro" id="IPR013495">
    <property type="entry name" value="CHP02679"/>
</dbReference>
<dbReference type="InterPro" id="IPR024466">
    <property type="entry name" value="CHP02679_N"/>
</dbReference>
<evidence type="ECO:0000259" key="2">
    <source>
        <dbReference type="Pfam" id="PF11796"/>
    </source>
</evidence>
<feature type="domain" description="Conserved hypothetical protein CHP02679 N terminus" evidence="2">
    <location>
        <begin position="32"/>
        <end position="257"/>
    </location>
</feature>
<dbReference type="NCBIfam" id="TIGR02679">
    <property type="entry name" value="TIGR02679 family protein"/>
    <property type="match status" value="1"/>
</dbReference>
<dbReference type="Pfam" id="PF11796">
    <property type="entry name" value="DUF3323"/>
    <property type="match status" value="1"/>
</dbReference>
<gene>
    <name evidence="3" type="ORF">ACFPCY_21315</name>
</gene>
<sequence>MRSETRAWLDRPELARLWDRLRDRLERNGLRARGRLRLEEVTAAEREALSLLLGRPCTGSVISFELAHLDDRLHSGAAEAGLVDVVAELRGELTDRRARSEERRSASARLWAAADEALRAHGFDGTGWANAWLEEIRRGGALARVRPEQAETLLVQAVNLLAELDVPARLGPDAVPASDSSPRLLRVGRGELAARVTGTAHGLDDDTLLSRLVLRGLARVHDVPFPPDAPSRRELWEKAGVATDRVSGTVLTFGLTPLDDDLDARWLRERSAAGAETHLTLRDLHRMSWKLPPETEVYVCENPRVVEAAADRGAGRPVVCLSGNPSSTGLALLDALTGAGALLYYRGDFDWPGLAIANRVISRYGARPWRMGAADYEAHVAIARKRGTPLPPLAGEPVEASWDAELTPAMLALGVTVHEETVLELLVGDLQADD</sequence>
<dbReference type="Pfam" id="PF09664">
    <property type="entry name" value="DUF2399"/>
    <property type="match status" value="1"/>
</dbReference>
<dbReference type="InterPro" id="IPR024465">
    <property type="entry name" value="DUF2399"/>
</dbReference>
<evidence type="ECO:0000313" key="3">
    <source>
        <dbReference type="EMBL" id="MFC4909874.1"/>
    </source>
</evidence>
<protein>
    <submittedName>
        <fullName evidence="3">TIGR02679 family protein</fullName>
    </submittedName>
</protein>
<evidence type="ECO:0000259" key="1">
    <source>
        <dbReference type="Pfam" id="PF09664"/>
    </source>
</evidence>
<comment type="caution">
    <text evidence="3">The sequence shown here is derived from an EMBL/GenBank/DDBJ whole genome shotgun (WGS) entry which is preliminary data.</text>
</comment>
<reference evidence="4" key="1">
    <citation type="journal article" date="2019" name="Int. J. Syst. Evol. Microbiol.">
        <title>The Global Catalogue of Microorganisms (GCM) 10K type strain sequencing project: providing services to taxonomists for standard genome sequencing and annotation.</title>
        <authorList>
            <consortium name="The Broad Institute Genomics Platform"/>
            <consortium name="The Broad Institute Genome Sequencing Center for Infectious Disease"/>
            <person name="Wu L."/>
            <person name="Ma J."/>
        </authorList>
    </citation>
    <scope>NUCLEOTIDE SEQUENCE [LARGE SCALE GENOMIC DNA]</scope>
    <source>
        <strain evidence="4">KLKA75</strain>
    </source>
</reference>
<dbReference type="EMBL" id="JBHSIT010000006">
    <property type="protein sequence ID" value="MFC4909874.1"/>
    <property type="molecule type" value="Genomic_DNA"/>
</dbReference>
<feature type="domain" description="DUF2399" evidence="1">
    <location>
        <begin position="277"/>
        <end position="430"/>
    </location>
</feature>
<proteinExistence type="predicted"/>
<evidence type="ECO:0000313" key="4">
    <source>
        <dbReference type="Proteomes" id="UP001595872"/>
    </source>
</evidence>
<name>A0ABV9U1X5_9ACTN</name>
<organism evidence="3 4">
    <name type="scientific">Actinomadura gamaensis</name>
    <dbReference type="NCBI Taxonomy" id="1763541"/>
    <lineage>
        <taxon>Bacteria</taxon>
        <taxon>Bacillati</taxon>
        <taxon>Actinomycetota</taxon>
        <taxon>Actinomycetes</taxon>
        <taxon>Streptosporangiales</taxon>
        <taxon>Thermomonosporaceae</taxon>
        <taxon>Actinomadura</taxon>
    </lineage>
</organism>
<dbReference type="RefSeq" id="WP_378257747.1">
    <property type="nucleotide sequence ID" value="NZ_JBHSIT010000006.1"/>
</dbReference>
<accession>A0ABV9U1X5</accession>
<keyword evidence="4" id="KW-1185">Reference proteome</keyword>